<dbReference type="EMBL" id="LT906470">
    <property type="protein sequence ID" value="SNV55824.1"/>
    <property type="molecule type" value="Genomic_DNA"/>
</dbReference>
<keyword evidence="1" id="KW-0812">Transmembrane</keyword>
<organism evidence="3 4">
    <name type="scientific">Veillonella rodentium</name>
    <dbReference type="NCBI Taxonomy" id="248315"/>
    <lineage>
        <taxon>Bacteria</taxon>
        <taxon>Bacillati</taxon>
        <taxon>Bacillota</taxon>
        <taxon>Negativicutes</taxon>
        <taxon>Veillonellales</taxon>
        <taxon>Veillonellaceae</taxon>
        <taxon>Veillonella</taxon>
    </lineage>
</organism>
<protein>
    <submittedName>
        <fullName evidence="3">CAAX amino terminal protease self- immunity</fullName>
    </submittedName>
</protein>
<dbReference type="InterPro" id="IPR003675">
    <property type="entry name" value="Rce1/LyrA-like_dom"/>
</dbReference>
<dbReference type="GO" id="GO:0004175">
    <property type="term" value="F:endopeptidase activity"/>
    <property type="evidence" value="ECO:0007669"/>
    <property type="project" value="UniProtKB-ARBA"/>
</dbReference>
<accession>A0A239YC77</accession>
<dbReference type="AlphaFoldDB" id="A0A239YC77"/>
<name>A0A239YC77_9FIRM</name>
<gene>
    <name evidence="3" type="ORF">SAMEA44547418_00194</name>
</gene>
<feature type="transmembrane region" description="Helical" evidence="1">
    <location>
        <begin position="106"/>
        <end position="125"/>
    </location>
</feature>
<keyword evidence="1" id="KW-0472">Membrane</keyword>
<sequence length="205" mass="23112">MNQIKEDKEKLYINFVVLSVFPVVLTLVAGLIIDLLIGDLRYGHFSALITVWISMIIGMVIFPVIYLRQNDKEVCNLSDLGLVIDLPMDGIIIGLLIVSLIIVKTIFLGGDIVFALMQNIPIAFCEEFWSKGVLFTQLRQIFRNDYIVIGIAAMVFAFITHMGNSFVDNLVLRFPFGLIAGFIYYKTGKLAYPVLLHLIYNAMIV</sequence>
<keyword evidence="3" id="KW-0378">Hydrolase</keyword>
<dbReference type="GO" id="GO:0006508">
    <property type="term" value="P:proteolysis"/>
    <property type="evidence" value="ECO:0007669"/>
    <property type="project" value="UniProtKB-KW"/>
</dbReference>
<proteinExistence type="predicted"/>
<keyword evidence="1" id="KW-1133">Transmembrane helix</keyword>
<feature type="transmembrane region" description="Helical" evidence="1">
    <location>
        <begin position="45"/>
        <end position="67"/>
    </location>
</feature>
<dbReference type="Proteomes" id="UP000214973">
    <property type="component" value="Chromosome 1"/>
</dbReference>
<feature type="transmembrane region" description="Helical" evidence="1">
    <location>
        <begin position="146"/>
        <end position="164"/>
    </location>
</feature>
<keyword evidence="4" id="KW-1185">Reference proteome</keyword>
<evidence type="ECO:0000313" key="4">
    <source>
        <dbReference type="Proteomes" id="UP000214973"/>
    </source>
</evidence>
<dbReference type="RefSeq" id="WP_095064936.1">
    <property type="nucleotide sequence ID" value="NZ_LT906470.1"/>
</dbReference>
<dbReference type="Pfam" id="PF02517">
    <property type="entry name" value="Rce1-like"/>
    <property type="match status" value="1"/>
</dbReference>
<dbReference type="KEGG" id="vrm:44547418_00194"/>
<evidence type="ECO:0000259" key="2">
    <source>
        <dbReference type="Pfam" id="PF02517"/>
    </source>
</evidence>
<reference evidence="3 4" key="1">
    <citation type="submission" date="2017-06" db="EMBL/GenBank/DDBJ databases">
        <authorList>
            <consortium name="Pathogen Informatics"/>
        </authorList>
    </citation>
    <scope>NUCLEOTIDE SEQUENCE [LARGE SCALE GENOMIC DNA]</scope>
    <source>
        <strain evidence="3 4">NCTC12018</strain>
    </source>
</reference>
<feature type="transmembrane region" description="Helical" evidence="1">
    <location>
        <begin position="12"/>
        <end position="33"/>
    </location>
</feature>
<keyword evidence="3" id="KW-0645">Protease</keyword>
<dbReference type="GO" id="GO:0080120">
    <property type="term" value="P:CAAX-box protein maturation"/>
    <property type="evidence" value="ECO:0007669"/>
    <property type="project" value="UniProtKB-ARBA"/>
</dbReference>
<feature type="domain" description="CAAX prenyl protease 2/Lysostaphin resistance protein A-like" evidence="2">
    <location>
        <begin position="112"/>
        <end position="203"/>
    </location>
</feature>
<feature type="transmembrane region" description="Helical" evidence="1">
    <location>
        <begin position="79"/>
        <end position="100"/>
    </location>
</feature>
<evidence type="ECO:0000256" key="1">
    <source>
        <dbReference type="SAM" id="Phobius"/>
    </source>
</evidence>
<evidence type="ECO:0000313" key="3">
    <source>
        <dbReference type="EMBL" id="SNV55824.1"/>
    </source>
</evidence>